<feature type="DNA-binding region" description="H-T-H motif" evidence="2">
    <location>
        <begin position="40"/>
        <end position="59"/>
    </location>
</feature>
<protein>
    <submittedName>
        <fullName evidence="4">TetR/AcrR family transcriptional regulator</fullName>
    </submittedName>
</protein>
<accession>A0A9X2VGU4</accession>
<dbReference type="PANTHER" id="PTHR30055">
    <property type="entry name" value="HTH-TYPE TRANSCRIPTIONAL REGULATOR RUTR"/>
    <property type="match status" value="1"/>
</dbReference>
<dbReference type="GO" id="GO:0000976">
    <property type="term" value="F:transcription cis-regulatory region binding"/>
    <property type="evidence" value="ECO:0007669"/>
    <property type="project" value="TreeGrafter"/>
</dbReference>
<dbReference type="PROSITE" id="PS50977">
    <property type="entry name" value="HTH_TETR_2"/>
    <property type="match status" value="1"/>
</dbReference>
<dbReference type="InterPro" id="IPR009057">
    <property type="entry name" value="Homeodomain-like_sf"/>
</dbReference>
<dbReference type="GO" id="GO:0003700">
    <property type="term" value="F:DNA-binding transcription factor activity"/>
    <property type="evidence" value="ECO:0007669"/>
    <property type="project" value="TreeGrafter"/>
</dbReference>
<dbReference type="EMBL" id="JANYMP010000002">
    <property type="protein sequence ID" value="MCS7476179.1"/>
    <property type="molecule type" value="Genomic_DNA"/>
</dbReference>
<dbReference type="PANTHER" id="PTHR30055:SF226">
    <property type="entry name" value="HTH-TYPE TRANSCRIPTIONAL REGULATOR PKSA"/>
    <property type="match status" value="1"/>
</dbReference>
<dbReference type="AlphaFoldDB" id="A0A9X2VGU4"/>
<dbReference type="InterPro" id="IPR001647">
    <property type="entry name" value="HTH_TetR"/>
</dbReference>
<reference evidence="4" key="1">
    <citation type="submission" date="2022-08" db="EMBL/GenBank/DDBJ databases">
        <authorList>
            <person name="Tistechok S."/>
            <person name="Samborskyy M."/>
            <person name="Roman I."/>
        </authorList>
    </citation>
    <scope>NUCLEOTIDE SEQUENCE</scope>
    <source>
        <strain evidence="4">DSM 103496</strain>
    </source>
</reference>
<comment type="caution">
    <text evidence="4">The sequence shown here is derived from an EMBL/GenBank/DDBJ whole genome shotgun (WGS) entry which is preliminary data.</text>
</comment>
<gene>
    <name evidence="4" type="ORF">NZH93_04885</name>
</gene>
<dbReference type="Proteomes" id="UP001141259">
    <property type="component" value="Unassembled WGS sequence"/>
</dbReference>
<keyword evidence="1 2" id="KW-0238">DNA-binding</keyword>
<dbReference type="Pfam" id="PF00440">
    <property type="entry name" value="TetR_N"/>
    <property type="match status" value="1"/>
</dbReference>
<dbReference type="SUPFAM" id="SSF46689">
    <property type="entry name" value="Homeodomain-like"/>
    <property type="match status" value="1"/>
</dbReference>
<proteinExistence type="predicted"/>
<organism evidence="4 5">
    <name type="scientific">Umezawaea endophytica</name>
    <dbReference type="NCBI Taxonomy" id="1654476"/>
    <lineage>
        <taxon>Bacteria</taxon>
        <taxon>Bacillati</taxon>
        <taxon>Actinomycetota</taxon>
        <taxon>Actinomycetes</taxon>
        <taxon>Pseudonocardiales</taxon>
        <taxon>Pseudonocardiaceae</taxon>
        <taxon>Umezawaea</taxon>
    </lineage>
</organism>
<keyword evidence="5" id="KW-1185">Reference proteome</keyword>
<evidence type="ECO:0000313" key="4">
    <source>
        <dbReference type="EMBL" id="MCS7476179.1"/>
    </source>
</evidence>
<evidence type="ECO:0000259" key="3">
    <source>
        <dbReference type="PROSITE" id="PS50977"/>
    </source>
</evidence>
<sequence length="206" mass="23018">MPDEATPRRRRAPAMSLEDRREALVQATIPLLLVHGANVTTNQIAKAAEVAEGTVFRAFKDKQELLTCALRSAMEPNTEIELIDRIEVTAPIEERLTGAVKAVTGYLDRLWSLMSALRDTGFEPHKEGGERKGPPEEMQRVMRRVAELFEPDADRLRVEPLLAARLLMGFVFTNRMQHQGFGEGAAESEQLVELFLHGTIRTGGEQ</sequence>
<dbReference type="Gene3D" id="1.10.357.10">
    <property type="entry name" value="Tetracycline Repressor, domain 2"/>
    <property type="match status" value="1"/>
</dbReference>
<evidence type="ECO:0000256" key="1">
    <source>
        <dbReference type="ARBA" id="ARBA00023125"/>
    </source>
</evidence>
<dbReference type="RefSeq" id="WP_259621691.1">
    <property type="nucleotide sequence ID" value="NZ_JANYMP010000002.1"/>
</dbReference>
<evidence type="ECO:0000313" key="5">
    <source>
        <dbReference type="Proteomes" id="UP001141259"/>
    </source>
</evidence>
<name>A0A9X2VGU4_9PSEU</name>
<evidence type="ECO:0000256" key="2">
    <source>
        <dbReference type="PROSITE-ProRule" id="PRU00335"/>
    </source>
</evidence>
<feature type="domain" description="HTH tetR-type" evidence="3">
    <location>
        <begin position="18"/>
        <end position="77"/>
    </location>
</feature>
<dbReference type="InterPro" id="IPR050109">
    <property type="entry name" value="HTH-type_TetR-like_transc_reg"/>
</dbReference>